<dbReference type="AlphaFoldDB" id="A0A846Y608"/>
<sequence length="136" mass="15799">MPTESDARQRITDFVEGFHQAIVEGEEDLSTLVDRFHTLDMITVADGYVMDRDKLLAHVQVVRRRRPCLRLEILEAFAHEDRVAARYLMHITETRCDETKEFSIEVHEFAHFAGDGRLCRANSLTRTLRDARPLTE</sequence>
<dbReference type="Gene3D" id="3.10.450.50">
    <property type="match status" value="1"/>
</dbReference>
<dbReference type="SUPFAM" id="SSF54427">
    <property type="entry name" value="NTF2-like"/>
    <property type="match status" value="1"/>
</dbReference>
<evidence type="ECO:0000313" key="1">
    <source>
        <dbReference type="EMBL" id="NKY54277.1"/>
    </source>
</evidence>
<dbReference type="Proteomes" id="UP000565711">
    <property type="component" value="Unassembled WGS sequence"/>
</dbReference>
<reference evidence="1 2" key="1">
    <citation type="submission" date="2020-04" db="EMBL/GenBank/DDBJ databases">
        <title>MicrobeNet Type strains.</title>
        <authorList>
            <person name="Nicholson A.C."/>
        </authorList>
    </citation>
    <scope>NUCLEOTIDE SEQUENCE [LARGE SCALE GENOMIC DNA]</scope>
    <source>
        <strain evidence="1 2">JCM 12354</strain>
    </source>
</reference>
<gene>
    <name evidence="1" type="ORF">HGA08_29240</name>
</gene>
<proteinExistence type="predicted"/>
<organism evidence="1 2">
    <name type="scientific">Nocardia vermiculata</name>
    <dbReference type="NCBI Taxonomy" id="257274"/>
    <lineage>
        <taxon>Bacteria</taxon>
        <taxon>Bacillati</taxon>
        <taxon>Actinomycetota</taxon>
        <taxon>Actinomycetes</taxon>
        <taxon>Mycobacteriales</taxon>
        <taxon>Nocardiaceae</taxon>
        <taxon>Nocardia</taxon>
    </lineage>
</organism>
<dbReference type="EMBL" id="JAAXOP010000027">
    <property type="protein sequence ID" value="NKY54277.1"/>
    <property type="molecule type" value="Genomic_DNA"/>
</dbReference>
<keyword evidence="2" id="KW-1185">Reference proteome</keyword>
<dbReference type="InterPro" id="IPR032710">
    <property type="entry name" value="NTF2-like_dom_sf"/>
</dbReference>
<evidence type="ECO:0000313" key="2">
    <source>
        <dbReference type="Proteomes" id="UP000565711"/>
    </source>
</evidence>
<protein>
    <submittedName>
        <fullName evidence="1">Nuclear transport factor 2 family protein</fullName>
    </submittedName>
</protein>
<accession>A0A846Y608</accession>
<comment type="caution">
    <text evidence="1">The sequence shown here is derived from an EMBL/GenBank/DDBJ whole genome shotgun (WGS) entry which is preliminary data.</text>
</comment>
<name>A0A846Y608_9NOCA</name>